<evidence type="ECO:0000256" key="3">
    <source>
        <dbReference type="ARBA" id="ARBA00023002"/>
    </source>
</evidence>
<dbReference type="InterPro" id="IPR050415">
    <property type="entry name" value="MRET"/>
</dbReference>
<accession>A0A220VCE1</accession>
<reference evidence="7 8" key="1">
    <citation type="journal article" date="2016" name="Int. J. Syst. Evol. Microbiol.">
        <title>Paraphotobacterium marinum gen. nov., sp. nov., a member of the family Vibrionaceae, isolated from surface seawater.</title>
        <authorList>
            <person name="Huang Z."/>
            <person name="Dong C."/>
            <person name="Shao Z."/>
        </authorList>
    </citation>
    <scope>NUCLEOTIDE SEQUENCE [LARGE SCALE GENOMIC DNA]</scope>
    <source>
        <strain evidence="7 8">NSCS20N07D</strain>
    </source>
</reference>
<dbReference type="GO" id="GO:0016491">
    <property type="term" value="F:oxidoreductase activity"/>
    <property type="evidence" value="ECO:0007669"/>
    <property type="project" value="UniProtKB-KW"/>
</dbReference>
<keyword evidence="1" id="KW-0285">Flavoprotein</keyword>
<dbReference type="NCBIfam" id="NF005963">
    <property type="entry name" value="PRK08051.1"/>
    <property type="match status" value="1"/>
</dbReference>
<evidence type="ECO:0000313" key="8">
    <source>
        <dbReference type="Proteomes" id="UP000242175"/>
    </source>
</evidence>
<gene>
    <name evidence="7" type="ORF">CF386_02950</name>
</gene>
<dbReference type="Gene3D" id="3.40.50.80">
    <property type="entry name" value="Nucleotide-binding domain of ferredoxin-NADP reductase (FNR) module"/>
    <property type="match status" value="1"/>
</dbReference>
<dbReference type="KEGG" id="pmai:CF386_02950"/>
<comment type="similarity">
    <text evidence="5">Belongs to the Fre/LuxG FAD/NAD(P) flavoprotein oxidoreductase family.</text>
</comment>
<dbReference type="InterPro" id="IPR039261">
    <property type="entry name" value="FNR_nucleotide-bd"/>
</dbReference>
<proteinExistence type="inferred from homology"/>
<name>A0A220VCE1_9GAMM</name>
<dbReference type="RefSeq" id="WP_089072987.1">
    <property type="nucleotide sequence ID" value="NZ_CBCSAM010000009.1"/>
</dbReference>
<feature type="domain" description="FAD-binding FR-type" evidence="6">
    <location>
        <begin position="1"/>
        <end position="101"/>
    </location>
</feature>
<evidence type="ECO:0000256" key="1">
    <source>
        <dbReference type="ARBA" id="ARBA00022630"/>
    </source>
</evidence>
<sequence length="234" mass="26979">MQLNCDVTECVQISNHTYKVMLKADKEISFKAGQYLFFLLNEQDKRPFSIANVPHSQKIELHIGASGYSDFANEVIEHIKSKKMQNQKVSIDVGHGNAWLREKSNRPKLLIAGGTGFSYVKSIMEKVILDNQDETIFVYWGTKTKKDLYCHQQVLAYQQKYKNFNYEATIESNESHWNGRYGNVLDVLDKDFIDYSSYDIYICGPVPMVGRARDMLITKGALLEHMYADAFDYI</sequence>
<dbReference type="PRINTS" id="PR00410">
    <property type="entry name" value="PHEHYDRXLASE"/>
</dbReference>
<evidence type="ECO:0000256" key="5">
    <source>
        <dbReference type="ARBA" id="ARBA00038177"/>
    </source>
</evidence>
<evidence type="ECO:0000313" key="7">
    <source>
        <dbReference type="EMBL" id="ASK78078.1"/>
    </source>
</evidence>
<dbReference type="Pfam" id="PF00175">
    <property type="entry name" value="NAD_binding_1"/>
    <property type="match status" value="1"/>
</dbReference>
<dbReference type="InterPro" id="IPR017927">
    <property type="entry name" value="FAD-bd_FR_type"/>
</dbReference>
<dbReference type="InterPro" id="IPR001433">
    <property type="entry name" value="OxRdtase_FAD/NAD-bd"/>
</dbReference>
<dbReference type="Proteomes" id="UP000242175">
    <property type="component" value="Chromosome large"/>
</dbReference>
<dbReference type="OrthoDB" id="9806195at2"/>
<dbReference type="Gene3D" id="2.40.30.10">
    <property type="entry name" value="Translation factors"/>
    <property type="match status" value="1"/>
</dbReference>
<dbReference type="CDD" id="cd06189">
    <property type="entry name" value="flavin_oxioreductase"/>
    <property type="match status" value="1"/>
</dbReference>
<dbReference type="SUPFAM" id="SSF52343">
    <property type="entry name" value="Ferredoxin reductase-like, C-terminal NADP-linked domain"/>
    <property type="match status" value="1"/>
</dbReference>
<dbReference type="InterPro" id="IPR017938">
    <property type="entry name" value="Riboflavin_synthase-like_b-brl"/>
</dbReference>
<dbReference type="EMBL" id="CP022355">
    <property type="protein sequence ID" value="ASK78078.1"/>
    <property type="molecule type" value="Genomic_DNA"/>
</dbReference>
<dbReference type="PANTHER" id="PTHR47354:SF7">
    <property type="entry name" value="NAD(P)H-FLAVIN REDUCTASE"/>
    <property type="match status" value="1"/>
</dbReference>
<organism evidence="7 8">
    <name type="scientific">Paraphotobacterium marinum</name>
    <dbReference type="NCBI Taxonomy" id="1755811"/>
    <lineage>
        <taxon>Bacteria</taxon>
        <taxon>Pseudomonadati</taxon>
        <taxon>Pseudomonadota</taxon>
        <taxon>Gammaproteobacteria</taxon>
        <taxon>Vibrionales</taxon>
        <taxon>Vibrionaceae</taxon>
        <taxon>Paraphotobacterium</taxon>
    </lineage>
</organism>
<protein>
    <submittedName>
        <fullName evidence="7">NAD(P)H-flavin reductase</fullName>
    </submittedName>
</protein>
<dbReference type="PROSITE" id="PS51384">
    <property type="entry name" value="FAD_FR"/>
    <property type="match status" value="1"/>
</dbReference>
<evidence type="ECO:0000256" key="2">
    <source>
        <dbReference type="ARBA" id="ARBA00022827"/>
    </source>
</evidence>
<keyword evidence="4" id="KW-0455">Luminescence</keyword>
<keyword evidence="3" id="KW-0560">Oxidoreductase</keyword>
<evidence type="ECO:0000256" key="4">
    <source>
        <dbReference type="ARBA" id="ARBA00023223"/>
    </source>
</evidence>
<dbReference type="SUPFAM" id="SSF63380">
    <property type="entry name" value="Riboflavin synthase domain-like"/>
    <property type="match status" value="1"/>
</dbReference>
<dbReference type="PANTHER" id="PTHR47354">
    <property type="entry name" value="NADH OXIDOREDUCTASE HCR"/>
    <property type="match status" value="1"/>
</dbReference>
<keyword evidence="2" id="KW-0274">FAD</keyword>
<evidence type="ECO:0000259" key="6">
    <source>
        <dbReference type="PROSITE" id="PS51384"/>
    </source>
</evidence>
<dbReference type="AlphaFoldDB" id="A0A220VCE1"/>
<dbReference type="GO" id="GO:0008218">
    <property type="term" value="P:bioluminescence"/>
    <property type="evidence" value="ECO:0007669"/>
    <property type="project" value="UniProtKB-KW"/>
</dbReference>
<keyword evidence="8" id="KW-1185">Reference proteome</keyword>